<evidence type="ECO:0000256" key="1">
    <source>
        <dbReference type="SAM" id="Phobius"/>
    </source>
</evidence>
<reference evidence="3" key="1">
    <citation type="journal article" date="2011" name="Genome Biol.">
        <title>Comparative and functional genomics provide insights into the pathogenicity of dermatophytic fungi.</title>
        <authorList>
            <person name="Burmester A."/>
            <person name="Shelest E."/>
            <person name="Gloeckner G."/>
            <person name="Heddergott C."/>
            <person name="Schindler S."/>
            <person name="Staib P."/>
            <person name="Heidel A."/>
            <person name="Felder M."/>
            <person name="Petzold A."/>
            <person name="Szafranski K."/>
            <person name="Feuermann M."/>
            <person name="Pedruzzi I."/>
            <person name="Priebe S."/>
            <person name="Groth M."/>
            <person name="Winkler R."/>
            <person name="Li W."/>
            <person name="Kniemeyer O."/>
            <person name="Schroeckh V."/>
            <person name="Hertweck C."/>
            <person name="Hube B."/>
            <person name="White T.C."/>
            <person name="Platzer M."/>
            <person name="Guthke R."/>
            <person name="Heitman J."/>
            <person name="Woestemeyer J."/>
            <person name="Zipfel P.F."/>
            <person name="Monod M."/>
            <person name="Brakhage A.A."/>
        </authorList>
    </citation>
    <scope>NUCLEOTIDE SEQUENCE [LARGE SCALE GENOMIC DNA]</scope>
    <source>
        <strain evidence="3">HKI 0517</strain>
    </source>
</reference>
<dbReference type="HOGENOM" id="CLU_2110717_0_0_1"/>
<keyword evidence="1" id="KW-0812">Transmembrane</keyword>
<dbReference type="EMBL" id="ACYE01000220">
    <property type="protein sequence ID" value="EFE40864.1"/>
    <property type="molecule type" value="Genomic_DNA"/>
</dbReference>
<evidence type="ECO:0000313" key="2">
    <source>
        <dbReference type="EMBL" id="EFE40864.1"/>
    </source>
</evidence>
<comment type="caution">
    <text evidence="2">The sequence shown here is derived from an EMBL/GenBank/DDBJ whole genome shotgun (WGS) entry which is preliminary data.</text>
</comment>
<proteinExistence type="predicted"/>
<sequence length="115" mass="12826">MKLNRAVAGMRARRIWGTVSYAARQRENELKKNKEETDVERRHAFAVRSVLLEQSGHDVHRGTEELREQDEQHAFTLQPHLMRPLQPSGRFAGGFRAGIVFMALAGAAGGVFGGV</sequence>
<keyword evidence="3" id="KW-1185">Reference proteome</keyword>
<accession>D4DB30</accession>
<protein>
    <submittedName>
        <fullName evidence="2">Uncharacterized protein</fullName>
    </submittedName>
</protein>
<dbReference type="KEGG" id="tve:TRV_04329"/>
<name>D4DB30_TRIVH</name>
<keyword evidence="1" id="KW-0472">Membrane</keyword>
<gene>
    <name evidence="2" type="ORF">TRV_04329</name>
</gene>
<evidence type="ECO:0000313" key="3">
    <source>
        <dbReference type="Proteomes" id="UP000008383"/>
    </source>
</evidence>
<dbReference type="RefSeq" id="XP_003021482.1">
    <property type="nucleotide sequence ID" value="XM_003021436.1"/>
</dbReference>
<feature type="transmembrane region" description="Helical" evidence="1">
    <location>
        <begin position="91"/>
        <end position="112"/>
    </location>
</feature>
<dbReference type="AlphaFoldDB" id="D4DB30"/>
<dbReference type="Proteomes" id="UP000008383">
    <property type="component" value="Unassembled WGS sequence"/>
</dbReference>
<keyword evidence="1" id="KW-1133">Transmembrane helix</keyword>
<dbReference type="GeneID" id="9578463"/>
<organism evidence="2 3">
    <name type="scientific">Trichophyton verrucosum (strain HKI 0517)</name>
    <dbReference type="NCBI Taxonomy" id="663202"/>
    <lineage>
        <taxon>Eukaryota</taxon>
        <taxon>Fungi</taxon>
        <taxon>Dikarya</taxon>
        <taxon>Ascomycota</taxon>
        <taxon>Pezizomycotina</taxon>
        <taxon>Eurotiomycetes</taxon>
        <taxon>Eurotiomycetidae</taxon>
        <taxon>Onygenales</taxon>
        <taxon>Arthrodermataceae</taxon>
        <taxon>Trichophyton</taxon>
    </lineage>
</organism>